<dbReference type="AlphaFoldDB" id="A0AAD2FRE2"/>
<proteinExistence type="predicted"/>
<feature type="transmembrane region" description="Helical" evidence="1">
    <location>
        <begin position="524"/>
        <end position="542"/>
    </location>
</feature>
<keyword evidence="1" id="KW-0472">Membrane</keyword>
<name>A0AAD2FRE2_9STRA</name>
<dbReference type="EMBL" id="CAKOGP040001770">
    <property type="protein sequence ID" value="CAJ1950538.1"/>
    <property type="molecule type" value="Genomic_DNA"/>
</dbReference>
<keyword evidence="1" id="KW-1133">Transmembrane helix</keyword>
<reference evidence="2" key="1">
    <citation type="submission" date="2023-08" db="EMBL/GenBank/DDBJ databases">
        <authorList>
            <person name="Audoor S."/>
            <person name="Bilcke G."/>
        </authorList>
    </citation>
    <scope>NUCLEOTIDE SEQUENCE</scope>
</reference>
<dbReference type="InterPro" id="IPR029465">
    <property type="entry name" value="ATPgrasp_TupA"/>
</dbReference>
<evidence type="ECO:0000313" key="3">
    <source>
        <dbReference type="Proteomes" id="UP001295423"/>
    </source>
</evidence>
<keyword evidence="1" id="KW-0812">Transmembrane</keyword>
<feature type="transmembrane region" description="Helical" evidence="1">
    <location>
        <begin position="610"/>
        <end position="636"/>
    </location>
</feature>
<feature type="transmembrane region" description="Helical" evidence="1">
    <location>
        <begin position="454"/>
        <end position="472"/>
    </location>
</feature>
<evidence type="ECO:0000256" key="1">
    <source>
        <dbReference type="SAM" id="Phobius"/>
    </source>
</evidence>
<keyword evidence="3" id="KW-1185">Reference proteome</keyword>
<evidence type="ECO:0000313" key="2">
    <source>
        <dbReference type="EMBL" id="CAJ1950538.1"/>
    </source>
</evidence>
<accession>A0AAD2FRE2</accession>
<sequence>MNQSRGFSRKNVLTTAYLVFFLPLLGMVAYQATFIRTVDVEDGVEVSREEFSAPNLQPHHRNRGSEYIMWAQNESYQHYCRNHFLPDKEWGRRLAPLVDKVEVKRIVAGWAIPDLKLVPTIAIFNKSHTESFGISDMPDGSIMKASHMSGRVSRIVNGTFTCFKMCAGLGNKPIRKEEGARERFQGILKKMLKAKMRRHNEPQYEFINPTVILEEQLDMSKFRDVTYWYVSAGVPVFVSMECQEPNTTVLHRNFYNADFEMLEMKFLRNPCSVPVAKPGAWDKMRNIVHELGKRLPKEIVRIDLYSSDDEVYFSEFTYTGYACQKRFTPWIAGGLLSALHGDTVDPGIVSPQYVKDTIQGHSWSYAPMHGLSLIPENASSHPSPVDLCSAIYSEMDAELQEHCLGKLRPNAAKVPFRCIVSNDIGDHEHRHASLTFIGAVKYPTFSDLMKRVDWDRAIILIALICYFTYNQIGTKHHQNQYRNNAMYLFVMSIYMYLFTDHNGYLSKNSLFDVVYESFRAFRAVHPMSSPFICLSHFVTYWFKIASWRSKSLRNLLFWQLCVELVSASTNEFAHHFEDLDHVRCMRLSFIHQMQNYVIDELIRTYIVPPFFVYLYLLPTFLFHWAGILIMSMVSLIF</sequence>
<feature type="transmembrane region" description="Helical" evidence="1">
    <location>
        <begin position="484"/>
        <end position="504"/>
    </location>
</feature>
<dbReference type="Pfam" id="PF14305">
    <property type="entry name" value="ATPgrasp_TupA"/>
    <property type="match status" value="1"/>
</dbReference>
<feature type="transmembrane region" description="Helical" evidence="1">
    <location>
        <begin position="12"/>
        <end position="30"/>
    </location>
</feature>
<organism evidence="2 3">
    <name type="scientific">Cylindrotheca closterium</name>
    <dbReference type="NCBI Taxonomy" id="2856"/>
    <lineage>
        <taxon>Eukaryota</taxon>
        <taxon>Sar</taxon>
        <taxon>Stramenopiles</taxon>
        <taxon>Ochrophyta</taxon>
        <taxon>Bacillariophyta</taxon>
        <taxon>Bacillariophyceae</taxon>
        <taxon>Bacillariophycidae</taxon>
        <taxon>Bacillariales</taxon>
        <taxon>Bacillariaceae</taxon>
        <taxon>Cylindrotheca</taxon>
    </lineage>
</organism>
<comment type="caution">
    <text evidence="2">The sequence shown here is derived from an EMBL/GenBank/DDBJ whole genome shotgun (WGS) entry which is preliminary data.</text>
</comment>
<dbReference type="Proteomes" id="UP001295423">
    <property type="component" value="Unassembled WGS sequence"/>
</dbReference>
<gene>
    <name evidence="2" type="ORF">CYCCA115_LOCUS12630</name>
</gene>
<protein>
    <submittedName>
        <fullName evidence="2">Uncharacterized protein</fullName>
    </submittedName>
</protein>